<comment type="caution">
    <text evidence="2">The sequence shown here is derived from an EMBL/GenBank/DDBJ whole genome shotgun (WGS) entry which is preliminary data.</text>
</comment>
<dbReference type="EMBL" id="BEGY01000051">
    <property type="protein sequence ID" value="GAX80396.1"/>
    <property type="molecule type" value="Genomic_DNA"/>
</dbReference>
<evidence type="ECO:0000256" key="1">
    <source>
        <dbReference type="SAM" id="MobiDB-lite"/>
    </source>
</evidence>
<reference evidence="2 3" key="1">
    <citation type="submission" date="2017-08" db="EMBL/GenBank/DDBJ databases">
        <title>Acidophilic green algal genome provides insights into adaptation to an acidic environment.</title>
        <authorList>
            <person name="Hirooka S."/>
            <person name="Hirose Y."/>
            <person name="Kanesaki Y."/>
            <person name="Higuchi S."/>
            <person name="Fujiwara T."/>
            <person name="Onuma R."/>
            <person name="Era A."/>
            <person name="Ohbayashi R."/>
            <person name="Uzuka A."/>
            <person name="Nozaki H."/>
            <person name="Yoshikawa H."/>
            <person name="Miyagishima S.Y."/>
        </authorList>
    </citation>
    <scope>NUCLEOTIDE SEQUENCE [LARGE SCALE GENOMIC DNA]</scope>
    <source>
        <strain evidence="2 3">NIES-2499</strain>
    </source>
</reference>
<feature type="region of interest" description="Disordered" evidence="1">
    <location>
        <begin position="49"/>
        <end position="78"/>
    </location>
</feature>
<dbReference type="AlphaFoldDB" id="A0A250XBG5"/>
<sequence>MQLLRLYTKRMYAPTSKVKLLSMTSESPLYHTKLAFSVRMCSNDSQGSFFSGGGKGSGPTDSYRNSLDEEPEDSSNQSKINAQYPAWMKVWLLVTALFYLYARMKWRRDLQEKQRELLRVQDMEEREGQQWSAFQKEYQRVGAQHFR</sequence>
<dbReference type="Proteomes" id="UP000232323">
    <property type="component" value="Unassembled WGS sequence"/>
</dbReference>
<gene>
    <name evidence="2" type="ORF">CEUSTIGMA_g7835.t1</name>
</gene>
<name>A0A250XBG5_9CHLO</name>
<proteinExistence type="predicted"/>
<evidence type="ECO:0000313" key="3">
    <source>
        <dbReference type="Proteomes" id="UP000232323"/>
    </source>
</evidence>
<evidence type="ECO:0000313" key="2">
    <source>
        <dbReference type="EMBL" id="GAX80396.1"/>
    </source>
</evidence>
<keyword evidence="3" id="KW-1185">Reference proteome</keyword>
<protein>
    <submittedName>
        <fullName evidence="2">Uncharacterized protein</fullName>
    </submittedName>
</protein>
<organism evidence="2 3">
    <name type="scientific">Chlamydomonas eustigma</name>
    <dbReference type="NCBI Taxonomy" id="1157962"/>
    <lineage>
        <taxon>Eukaryota</taxon>
        <taxon>Viridiplantae</taxon>
        <taxon>Chlorophyta</taxon>
        <taxon>core chlorophytes</taxon>
        <taxon>Chlorophyceae</taxon>
        <taxon>CS clade</taxon>
        <taxon>Chlamydomonadales</taxon>
        <taxon>Chlamydomonadaceae</taxon>
        <taxon>Chlamydomonas</taxon>
    </lineage>
</organism>
<accession>A0A250XBG5</accession>